<keyword evidence="3" id="KW-0999">Mitochondrion inner membrane</keyword>
<keyword evidence="6 9" id="KW-0472">Membrane</keyword>
<evidence type="ECO:0000256" key="8">
    <source>
        <dbReference type="SAM" id="MobiDB-lite"/>
    </source>
</evidence>
<evidence type="ECO:0000313" key="11">
    <source>
        <dbReference type="EMBL" id="KAG0269942.1"/>
    </source>
</evidence>
<evidence type="ECO:0000256" key="2">
    <source>
        <dbReference type="ARBA" id="ARBA00022692"/>
    </source>
</evidence>
<organism evidence="11 12">
    <name type="scientific">Actinomortierella ambigua</name>
    <dbReference type="NCBI Taxonomy" id="1343610"/>
    <lineage>
        <taxon>Eukaryota</taxon>
        <taxon>Fungi</taxon>
        <taxon>Fungi incertae sedis</taxon>
        <taxon>Mucoromycota</taxon>
        <taxon>Mortierellomycotina</taxon>
        <taxon>Mortierellomycetes</taxon>
        <taxon>Mortierellales</taxon>
        <taxon>Mortierellaceae</taxon>
        <taxon>Actinomortierella</taxon>
    </lineage>
</organism>
<evidence type="ECO:0000256" key="6">
    <source>
        <dbReference type="ARBA" id="ARBA00023136"/>
    </source>
</evidence>
<gene>
    <name evidence="11" type="ORF">DFQ27_001491</name>
</gene>
<dbReference type="PROSITE" id="PS51758">
    <property type="entry name" value="LETM1_RBD"/>
    <property type="match status" value="1"/>
</dbReference>
<keyword evidence="5 7" id="KW-0496">Mitochondrion</keyword>
<evidence type="ECO:0000313" key="12">
    <source>
        <dbReference type="Proteomes" id="UP000807716"/>
    </source>
</evidence>
<reference evidence="11" key="1">
    <citation type="journal article" date="2020" name="Fungal Divers.">
        <title>Resolving the Mortierellaceae phylogeny through synthesis of multi-gene phylogenetics and phylogenomics.</title>
        <authorList>
            <person name="Vandepol N."/>
            <person name="Liber J."/>
            <person name="Desiro A."/>
            <person name="Na H."/>
            <person name="Kennedy M."/>
            <person name="Barry K."/>
            <person name="Grigoriev I.V."/>
            <person name="Miller A.N."/>
            <person name="O'Donnell K."/>
            <person name="Stajich J.E."/>
            <person name="Bonito G."/>
        </authorList>
    </citation>
    <scope>NUCLEOTIDE SEQUENCE</scope>
    <source>
        <strain evidence="11">BC1065</strain>
    </source>
</reference>
<dbReference type="PANTHER" id="PTHR14009">
    <property type="entry name" value="LEUCINE ZIPPER-EF-HAND CONTAINING TRANSMEMBRANE PROTEIN"/>
    <property type="match status" value="1"/>
</dbReference>
<name>A0A9P6QIP6_9FUNG</name>
<keyword evidence="2 9" id="KW-0812">Transmembrane</keyword>
<comment type="caution">
    <text evidence="11">The sequence shown here is derived from an EMBL/GenBank/DDBJ whole genome shotgun (WGS) entry which is preliminary data.</text>
</comment>
<dbReference type="Proteomes" id="UP000807716">
    <property type="component" value="Unassembled WGS sequence"/>
</dbReference>
<dbReference type="OrthoDB" id="73691at2759"/>
<dbReference type="GO" id="GO:0043022">
    <property type="term" value="F:ribosome binding"/>
    <property type="evidence" value="ECO:0007669"/>
    <property type="project" value="InterPro"/>
</dbReference>
<dbReference type="EMBL" id="JAAAJB010000015">
    <property type="protein sequence ID" value="KAG0269942.1"/>
    <property type="molecule type" value="Genomic_DNA"/>
</dbReference>
<dbReference type="Pfam" id="PF07766">
    <property type="entry name" value="LETM1_RBD"/>
    <property type="match status" value="1"/>
</dbReference>
<proteinExistence type="predicted"/>
<evidence type="ECO:0000256" key="5">
    <source>
        <dbReference type="ARBA" id="ARBA00023128"/>
    </source>
</evidence>
<dbReference type="GO" id="GO:0005743">
    <property type="term" value="C:mitochondrial inner membrane"/>
    <property type="evidence" value="ECO:0007669"/>
    <property type="project" value="UniProtKB-SubCell"/>
</dbReference>
<comment type="subcellular location">
    <subcellularLocation>
        <location evidence="1">Mitochondrion inner membrane</location>
        <topology evidence="1">Single-pass membrane protein</topology>
    </subcellularLocation>
</comment>
<keyword evidence="4 9" id="KW-1133">Transmembrane helix</keyword>
<evidence type="ECO:0000256" key="9">
    <source>
        <dbReference type="SAM" id="Phobius"/>
    </source>
</evidence>
<accession>A0A9P6QIP6</accession>
<dbReference type="AlphaFoldDB" id="A0A9P6QIP6"/>
<protein>
    <recommendedName>
        <fullName evidence="10">Letm1 RBD domain-containing protein</fullName>
    </recommendedName>
</protein>
<feature type="domain" description="Letm1 RBD" evidence="10">
    <location>
        <begin position="207"/>
        <end position="397"/>
    </location>
</feature>
<dbReference type="PANTHER" id="PTHR14009:SF6">
    <property type="entry name" value="LETM1 RBD DOMAIN-CONTAINING PROTEIN"/>
    <property type="match status" value="1"/>
</dbReference>
<evidence type="ECO:0000256" key="1">
    <source>
        <dbReference type="ARBA" id="ARBA00004434"/>
    </source>
</evidence>
<evidence type="ECO:0000256" key="4">
    <source>
        <dbReference type="ARBA" id="ARBA00022989"/>
    </source>
</evidence>
<evidence type="ECO:0000256" key="3">
    <source>
        <dbReference type="ARBA" id="ARBA00022792"/>
    </source>
</evidence>
<evidence type="ECO:0000259" key="10">
    <source>
        <dbReference type="PROSITE" id="PS51758"/>
    </source>
</evidence>
<evidence type="ECO:0000256" key="7">
    <source>
        <dbReference type="PROSITE-ProRule" id="PRU01094"/>
    </source>
</evidence>
<sequence length="397" mass="44864">MSLLRTTARIGHHLSTQPIHGFVKPSARMSTMLAQYSRLQHRNNVAPILSEYARASFHTTFAQYNNNQQQDSKPAPASMDSLAESLKAPTKGAKSPEDVHPPPTSETVAAMASLGGGAPAASSEDAKTLTAGQEKPQGKFQAMWNKGKAIVIQCKDGVKLLWVNRKIVKELKRQVKDDGYQLSRREYQLIRSTDIDVKRLIPFAAIFVLATEYIPLIILFAPGMIPSTCVTHDQLESRRKKLHEKRCAMTEKLILMNRREITKESLASYSSFLGIAKRYGDSFELAQIDRQHLSSFCKFMGLNGWGPRFMLKNRLEKHMAYLAEDDALLQRDQIDSLTFLELQAANEERGMRSLEVSRDHLERSLAYWLSLTQNKEQPIPPGLMVFSRMFLLHASFK</sequence>
<dbReference type="GO" id="GO:0030003">
    <property type="term" value="P:intracellular monoatomic cation homeostasis"/>
    <property type="evidence" value="ECO:0007669"/>
    <property type="project" value="TreeGrafter"/>
</dbReference>
<keyword evidence="12" id="KW-1185">Reference proteome</keyword>
<dbReference type="InterPro" id="IPR044202">
    <property type="entry name" value="LETM1/MDM38-like"/>
</dbReference>
<feature type="region of interest" description="Disordered" evidence="8">
    <location>
        <begin position="67"/>
        <end position="136"/>
    </location>
</feature>
<feature type="compositionally biased region" description="Low complexity" evidence="8">
    <location>
        <begin position="109"/>
        <end position="123"/>
    </location>
</feature>
<dbReference type="InterPro" id="IPR033122">
    <property type="entry name" value="LETM1-like_RBD"/>
</dbReference>
<feature type="transmembrane region" description="Helical" evidence="9">
    <location>
        <begin position="200"/>
        <end position="225"/>
    </location>
</feature>